<organism evidence="1 2">
    <name type="scientific">Calothrix parietina FACHB-288</name>
    <dbReference type="NCBI Taxonomy" id="2692896"/>
    <lineage>
        <taxon>Bacteria</taxon>
        <taxon>Bacillati</taxon>
        <taxon>Cyanobacteriota</taxon>
        <taxon>Cyanophyceae</taxon>
        <taxon>Nostocales</taxon>
        <taxon>Calotrichaceae</taxon>
        <taxon>Calothrix</taxon>
    </lineage>
</organism>
<dbReference type="Proteomes" id="UP000658514">
    <property type="component" value="Unassembled WGS sequence"/>
</dbReference>
<sequence length="21" mass="2455">MAESKSESGYCCYFCNRSFEI</sequence>
<keyword evidence="2" id="KW-1185">Reference proteome</keyword>
<name>A0ABR8AGN4_9CYAN</name>
<gene>
    <name evidence="1" type="ORF">H6G24_27595</name>
</gene>
<evidence type="ECO:0000313" key="1">
    <source>
        <dbReference type="EMBL" id="MBD2199202.1"/>
    </source>
</evidence>
<accession>A0ABR8AGN4</accession>
<protein>
    <submittedName>
        <fullName evidence="1">Uncharacterized protein</fullName>
    </submittedName>
</protein>
<comment type="caution">
    <text evidence="1">The sequence shown here is derived from an EMBL/GenBank/DDBJ whole genome shotgun (WGS) entry which is preliminary data.</text>
</comment>
<dbReference type="EMBL" id="JACJQH010000055">
    <property type="protein sequence ID" value="MBD2199202.1"/>
    <property type="molecule type" value="Genomic_DNA"/>
</dbReference>
<proteinExistence type="predicted"/>
<reference evidence="1 2" key="1">
    <citation type="journal article" date="2020" name="ISME J.">
        <title>Comparative genomics reveals insights into cyanobacterial evolution and habitat adaptation.</title>
        <authorList>
            <person name="Chen M.Y."/>
            <person name="Teng W.K."/>
            <person name="Zhao L."/>
            <person name="Hu C.X."/>
            <person name="Zhou Y.K."/>
            <person name="Han B.P."/>
            <person name="Song L.R."/>
            <person name="Shu W.S."/>
        </authorList>
    </citation>
    <scope>NUCLEOTIDE SEQUENCE [LARGE SCALE GENOMIC DNA]</scope>
    <source>
        <strain evidence="1 2">FACHB-288</strain>
    </source>
</reference>
<evidence type="ECO:0000313" key="2">
    <source>
        <dbReference type="Proteomes" id="UP000658514"/>
    </source>
</evidence>